<name>A0A0K0WS65_9BBAC</name>
<gene>
    <name evidence="1" type="ORF">clas57</name>
</gene>
<evidence type="ECO:0000313" key="2">
    <source>
        <dbReference type="Proteomes" id="UP000232791"/>
    </source>
</evidence>
<accession>A0A0K0WS65</accession>
<proteinExistence type="predicted"/>
<evidence type="ECO:0000313" key="1">
    <source>
        <dbReference type="EMBL" id="AKS25400.1"/>
    </source>
</evidence>
<dbReference type="OrthoDB" id="28101at10239"/>
<keyword evidence="2" id="KW-1185">Reference proteome</keyword>
<sequence length="99" mass="11384">MKIIAYTIVFTPLYTNQQLYYVDHVLDKYFFCLYFVHRPIVTVAVCEDTAEMSYYNTFCNSMYGTTCAHSIVEVCESQHAHLMIAMCSAEENGEAGYYG</sequence>
<organism evidence="1 2">
    <name type="scientific">Clostera anastomosis granulovirus B</name>
    <dbReference type="NCBI Taxonomy" id="1986290"/>
    <lineage>
        <taxon>Viruses</taxon>
        <taxon>Viruses incertae sedis</taxon>
        <taxon>Naldaviricetes</taxon>
        <taxon>Lefavirales</taxon>
        <taxon>Baculoviridae</taxon>
        <taxon>Betabaculovirus</taxon>
        <taxon>Betabaculovirus alterclanastomosis</taxon>
    </lineage>
</organism>
<protein>
    <submittedName>
        <fullName evidence="1">Clas57</fullName>
    </submittedName>
</protein>
<reference evidence="1 2" key="1">
    <citation type="journal article" date="2015" name="PLoS ONE">
        <title>The Complete Genome of a New Betabaculovirus from Clostera anastomosis.</title>
        <authorList>
            <person name="Yin F."/>
            <person name="Zhu Z."/>
            <person name="Liu X."/>
            <person name="Hou D."/>
            <person name="Wang J."/>
            <person name="Zhang L."/>
            <person name="Wang M."/>
            <person name="Kou Z."/>
            <person name="Wang H."/>
            <person name="Deng F."/>
            <person name="Hu Z."/>
        </authorList>
    </citation>
    <scope>NUCLEOTIDE SEQUENCE [LARGE SCALE GENOMIC DNA]</scope>
    <source>
        <strain evidence="1 2">ClasGV-B</strain>
    </source>
</reference>
<dbReference type="EMBL" id="KR091910">
    <property type="protein sequence ID" value="AKS25400.1"/>
    <property type="molecule type" value="Genomic_DNA"/>
</dbReference>
<dbReference type="Proteomes" id="UP000232791">
    <property type="component" value="Segment"/>
</dbReference>